<dbReference type="Gene3D" id="3.40.50.1820">
    <property type="entry name" value="alpha/beta hydrolase"/>
    <property type="match status" value="1"/>
</dbReference>
<reference evidence="2 3" key="1">
    <citation type="journal article" date="2018" name="IMA Fungus">
        <title>IMA Genome-F 9: Draft genome sequence of Annulohypoxylon stygium, Aspergillus mulundensis, Berkeleyomyces basicola (syn. Thielaviopsis basicola), Ceratocystis smalleyi, two Cercospora beticola strains, Coleophoma cylindrospora, Fusarium fracticaudum, Phialophora cf. hyalina, and Morchella septimelata.</title>
        <authorList>
            <person name="Wingfield B.D."/>
            <person name="Bills G.F."/>
            <person name="Dong Y."/>
            <person name="Huang W."/>
            <person name="Nel W.J."/>
            <person name="Swalarsk-Parry B.S."/>
            <person name="Vaghefi N."/>
            <person name="Wilken P.M."/>
            <person name="An Z."/>
            <person name="de Beer Z.W."/>
            <person name="De Vos L."/>
            <person name="Chen L."/>
            <person name="Duong T.A."/>
            <person name="Gao Y."/>
            <person name="Hammerbacher A."/>
            <person name="Kikkert J.R."/>
            <person name="Li Y."/>
            <person name="Li H."/>
            <person name="Li K."/>
            <person name="Li Q."/>
            <person name="Liu X."/>
            <person name="Ma X."/>
            <person name="Naidoo K."/>
            <person name="Pethybridge S.J."/>
            <person name="Sun J."/>
            <person name="Steenkamp E.T."/>
            <person name="van der Nest M.A."/>
            <person name="van Wyk S."/>
            <person name="Wingfield M.J."/>
            <person name="Xiong C."/>
            <person name="Yue Q."/>
            <person name="Zhang X."/>
        </authorList>
    </citation>
    <scope>NUCLEOTIDE SEQUENCE [LARGE SCALE GENOMIC DNA]</scope>
    <source>
        <strain evidence="2 3">DSM 5745</strain>
    </source>
</reference>
<dbReference type="InterPro" id="IPR029058">
    <property type="entry name" value="AB_hydrolase_fold"/>
</dbReference>
<dbReference type="OrthoDB" id="2141514at2759"/>
<sequence length="281" mass="29962">MKWPLAGLTSIHATLTLAAGNGPYDAAHTTDPTLPNHTLYLPKDPPRNTTLPILIWGNGACSANGTLFGNMLTNIASYGFLAIASGAPNGHGTTTVQLMKDALDWVEKATNKTSRYANVPIDTSSIAVAGQSCGGLEAYQMRDDERVKYLGIFNSGFLDLGFFGELLGMPSEDPVTIKGVKKPVFYFLGGERDIAYKNGMADYAALTGVPKWVGNYPVGHMGTYAEPEGGAFGVAAVNWLKWVLKGDTSQEEWFVGGGAQEAGWEEVDSEGLEDLLTFSGP</sequence>
<proteinExistence type="predicted"/>
<keyword evidence="1" id="KW-0732">Signal</keyword>
<dbReference type="EMBL" id="PVWQ01000003">
    <property type="protein sequence ID" value="RDW86101.1"/>
    <property type="molecule type" value="Genomic_DNA"/>
</dbReference>
<evidence type="ECO:0000256" key="1">
    <source>
        <dbReference type="SAM" id="SignalP"/>
    </source>
</evidence>
<dbReference type="GeneID" id="38113113"/>
<dbReference type="PANTHER" id="PTHR33428">
    <property type="entry name" value="CHLOROPHYLLASE-2, CHLOROPLASTIC"/>
    <property type="match status" value="1"/>
</dbReference>
<dbReference type="AlphaFoldDB" id="A0A3D8SIU2"/>
<dbReference type="STRING" id="1810919.A0A3D8SIU2"/>
<dbReference type="Proteomes" id="UP000256690">
    <property type="component" value="Unassembled WGS sequence"/>
</dbReference>
<feature type="signal peptide" evidence="1">
    <location>
        <begin position="1"/>
        <end position="18"/>
    </location>
</feature>
<dbReference type="SUPFAM" id="SSF53474">
    <property type="entry name" value="alpha/beta-Hydrolases"/>
    <property type="match status" value="1"/>
</dbReference>
<gene>
    <name evidence="2" type="ORF">DSM5745_02743</name>
</gene>
<accession>A0A3D8SIU2</accession>
<evidence type="ECO:0000313" key="2">
    <source>
        <dbReference type="EMBL" id="RDW86101.1"/>
    </source>
</evidence>
<dbReference type="PANTHER" id="PTHR33428:SF14">
    <property type="entry name" value="CARBOXYLESTERASE TYPE B DOMAIN-CONTAINING PROTEIN"/>
    <property type="match status" value="1"/>
</dbReference>
<organism evidence="2 3">
    <name type="scientific">Aspergillus mulundensis</name>
    <dbReference type="NCBI Taxonomy" id="1810919"/>
    <lineage>
        <taxon>Eukaryota</taxon>
        <taxon>Fungi</taxon>
        <taxon>Dikarya</taxon>
        <taxon>Ascomycota</taxon>
        <taxon>Pezizomycotina</taxon>
        <taxon>Eurotiomycetes</taxon>
        <taxon>Eurotiomycetidae</taxon>
        <taxon>Eurotiales</taxon>
        <taxon>Aspergillaceae</taxon>
        <taxon>Aspergillus</taxon>
        <taxon>Aspergillus subgen. Nidulantes</taxon>
    </lineage>
</organism>
<dbReference type="RefSeq" id="XP_026605625.1">
    <property type="nucleotide sequence ID" value="XM_026744759.1"/>
</dbReference>
<protein>
    <submittedName>
        <fullName evidence="2">Uncharacterized protein</fullName>
    </submittedName>
</protein>
<feature type="chain" id="PRO_5017631912" evidence="1">
    <location>
        <begin position="19"/>
        <end position="281"/>
    </location>
</feature>
<keyword evidence="3" id="KW-1185">Reference proteome</keyword>
<evidence type="ECO:0000313" key="3">
    <source>
        <dbReference type="Proteomes" id="UP000256690"/>
    </source>
</evidence>
<comment type="caution">
    <text evidence="2">The sequence shown here is derived from an EMBL/GenBank/DDBJ whole genome shotgun (WGS) entry which is preliminary data.</text>
</comment>
<name>A0A3D8SIU2_9EURO</name>